<reference evidence="2" key="1">
    <citation type="submission" date="2017-09" db="EMBL/GenBank/DDBJ databases">
        <title>Contemporary evolution of a Lepidopteran species, Heliothis virescens, in response to modern agricultural practices.</title>
        <authorList>
            <person name="Fritz M.L."/>
            <person name="Deyonke A.M."/>
            <person name="Papanicolaou A."/>
            <person name="Micinski S."/>
            <person name="Westbrook J."/>
            <person name="Gould F."/>
        </authorList>
    </citation>
    <scope>NUCLEOTIDE SEQUENCE [LARGE SCALE GENOMIC DNA]</scope>
    <source>
        <strain evidence="2">HvINT-</strain>
        <tissue evidence="2">Whole body</tissue>
    </source>
</reference>
<organism evidence="2">
    <name type="scientific">Heliothis virescens</name>
    <name type="common">Tobacco budworm moth</name>
    <dbReference type="NCBI Taxonomy" id="7102"/>
    <lineage>
        <taxon>Eukaryota</taxon>
        <taxon>Metazoa</taxon>
        <taxon>Ecdysozoa</taxon>
        <taxon>Arthropoda</taxon>
        <taxon>Hexapoda</taxon>
        <taxon>Insecta</taxon>
        <taxon>Pterygota</taxon>
        <taxon>Neoptera</taxon>
        <taxon>Endopterygota</taxon>
        <taxon>Lepidoptera</taxon>
        <taxon>Glossata</taxon>
        <taxon>Ditrysia</taxon>
        <taxon>Noctuoidea</taxon>
        <taxon>Noctuidae</taxon>
        <taxon>Heliothinae</taxon>
        <taxon>Heliothis</taxon>
    </lineage>
</organism>
<comment type="caution">
    <text evidence="2">The sequence shown here is derived from an EMBL/GenBank/DDBJ whole genome shotgun (WGS) entry which is preliminary data.</text>
</comment>
<protein>
    <submittedName>
        <fullName evidence="2">Uncharacterized protein</fullName>
    </submittedName>
</protein>
<dbReference type="EMBL" id="NWSH01001942">
    <property type="protein sequence ID" value="PCG69616.1"/>
    <property type="molecule type" value="Genomic_DNA"/>
</dbReference>
<feature type="region of interest" description="Disordered" evidence="1">
    <location>
        <begin position="153"/>
        <end position="181"/>
    </location>
</feature>
<evidence type="ECO:0000313" key="2">
    <source>
        <dbReference type="EMBL" id="PCG69616.1"/>
    </source>
</evidence>
<feature type="compositionally biased region" description="Basic residues" evidence="1">
    <location>
        <begin position="153"/>
        <end position="164"/>
    </location>
</feature>
<sequence>MGSVECLRAETVGRRTPARSTRRRRPRTASDTPHTNKPCHCLPPAYTPDLLSMLNPCPQICSCKTNVGGIPVLRLSPTGNPIPGCGCAGGSRRKLGKRAHPLPPPAPQNLAPRALAARFRPPPPGPLTSLSPAKIAANRSVYAVHSVWPPSIHKKARRGRHVARRREGGLSRRPAPAADASAECTIERNGRFVGA</sequence>
<name>A0A2A4JCY2_HELVI</name>
<gene>
    <name evidence="2" type="ORF">B5V51_3907</name>
</gene>
<dbReference type="AlphaFoldDB" id="A0A2A4JCY2"/>
<feature type="compositionally biased region" description="Basic residues" evidence="1">
    <location>
        <begin position="16"/>
        <end position="27"/>
    </location>
</feature>
<proteinExistence type="predicted"/>
<evidence type="ECO:0000256" key="1">
    <source>
        <dbReference type="SAM" id="MobiDB-lite"/>
    </source>
</evidence>
<accession>A0A2A4JCY2</accession>
<feature type="region of interest" description="Disordered" evidence="1">
    <location>
        <begin position="1"/>
        <end position="37"/>
    </location>
</feature>
<feature type="compositionally biased region" description="Low complexity" evidence="1">
    <location>
        <begin position="171"/>
        <end position="181"/>
    </location>
</feature>